<protein>
    <submittedName>
        <fullName evidence="1">Uncharacterized protein</fullName>
    </submittedName>
</protein>
<keyword evidence="2" id="KW-1185">Reference proteome</keyword>
<evidence type="ECO:0000313" key="2">
    <source>
        <dbReference type="Proteomes" id="UP000314294"/>
    </source>
</evidence>
<evidence type="ECO:0000313" key="1">
    <source>
        <dbReference type="EMBL" id="TNN86855.1"/>
    </source>
</evidence>
<dbReference type="EMBL" id="SRLO01000013">
    <property type="protein sequence ID" value="TNN86855.1"/>
    <property type="molecule type" value="Genomic_DNA"/>
</dbReference>
<comment type="caution">
    <text evidence="1">The sequence shown here is derived from an EMBL/GenBank/DDBJ whole genome shotgun (WGS) entry which is preliminary data.</text>
</comment>
<name>A0A4Z2J914_9TELE</name>
<accession>A0A4Z2J914</accession>
<dbReference type="AlphaFoldDB" id="A0A4Z2J914"/>
<gene>
    <name evidence="1" type="ORF">EYF80_003038</name>
</gene>
<dbReference type="Proteomes" id="UP000314294">
    <property type="component" value="Unassembled WGS sequence"/>
</dbReference>
<proteinExistence type="predicted"/>
<organism evidence="1 2">
    <name type="scientific">Liparis tanakae</name>
    <name type="common">Tanaka's snailfish</name>
    <dbReference type="NCBI Taxonomy" id="230148"/>
    <lineage>
        <taxon>Eukaryota</taxon>
        <taxon>Metazoa</taxon>
        <taxon>Chordata</taxon>
        <taxon>Craniata</taxon>
        <taxon>Vertebrata</taxon>
        <taxon>Euteleostomi</taxon>
        <taxon>Actinopterygii</taxon>
        <taxon>Neopterygii</taxon>
        <taxon>Teleostei</taxon>
        <taxon>Neoteleostei</taxon>
        <taxon>Acanthomorphata</taxon>
        <taxon>Eupercaria</taxon>
        <taxon>Perciformes</taxon>
        <taxon>Cottioidei</taxon>
        <taxon>Cottales</taxon>
        <taxon>Liparidae</taxon>
        <taxon>Liparis</taxon>
    </lineage>
</organism>
<reference evidence="1 2" key="1">
    <citation type="submission" date="2019-03" db="EMBL/GenBank/DDBJ databases">
        <title>First draft genome of Liparis tanakae, snailfish: a comprehensive survey of snailfish specific genes.</title>
        <authorList>
            <person name="Kim W."/>
            <person name="Song I."/>
            <person name="Jeong J.-H."/>
            <person name="Kim D."/>
            <person name="Kim S."/>
            <person name="Ryu S."/>
            <person name="Song J.Y."/>
            <person name="Lee S.K."/>
        </authorList>
    </citation>
    <scope>NUCLEOTIDE SEQUENCE [LARGE SCALE GENOMIC DNA]</scope>
    <source>
        <tissue evidence="1">Muscle</tissue>
    </source>
</reference>
<sequence>MYWWSPRAHGVAAASQEAYGGVGGGGVMNISFPSSVNEIGAAQEGQTLNPKRLLYRRGSVTRINAHMDMRRHLPACKTPLGSTAS</sequence>